<dbReference type="AlphaFoldDB" id="R6TE86"/>
<dbReference type="STRING" id="1263015.BN580_00735"/>
<evidence type="ECO:0000259" key="2">
    <source>
        <dbReference type="Pfam" id="PF20736"/>
    </source>
</evidence>
<dbReference type="InterPro" id="IPR012878">
    <property type="entry name" value="Beta-AFase-like_GH127_cat"/>
</dbReference>
<dbReference type="InterPro" id="IPR049046">
    <property type="entry name" value="Beta-AFase-like_GH127_middle"/>
</dbReference>
<dbReference type="Pfam" id="PF07944">
    <property type="entry name" value="Beta-AFase-like_GH127_cat"/>
    <property type="match status" value="1"/>
</dbReference>
<reference evidence="3" key="1">
    <citation type="submission" date="2012-11" db="EMBL/GenBank/DDBJ databases">
        <title>Dependencies among metagenomic species, viruses, plasmids and units of genetic variation.</title>
        <authorList>
            <person name="Nielsen H.B."/>
            <person name="Almeida M."/>
            <person name="Juncker A.S."/>
            <person name="Rasmussen S."/>
            <person name="Li J."/>
            <person name="Sunagawa S."/>
            <person name="Plichta D."/>
            <person name="Gautier L."/>
            <person name="Le Chatelier E."/>
            <person name="Peletier E."/>
            <person name="Bonde I."/>
            <person name="Nielsen T."/>
            <person name="Manichanh C."/>
            <person name="Arumugam M."/>
            <person name="Batto J."/>
            <person name="Santos M.B.Q.D."/>
            <person name="Blom N."/>
            <person name="Borruel N."/>
            <person name="Burgdorf K.S."/>
            <person name="Boumezbeur F."/>
            <person name="Casellas F."/>
            <person name="Dore J."/>
            <person name="Guarner F."/>
            <person name="Hansen T."/>
            <person name="Hildebrand F."/>
            <person name="Kaas R.S."/>
            <person name="Kennedy S."/>
            <person name="Kristiansen K."/>
            <person name="Kultima J.R."/>
            <person name="Leonard P."/>
            <person name="Levenez F."/>
            <person name="Lund O."/>
            <person name="Moumen B."/>
            <person name="Le Paslier D."/>
            <person name="Pons N."/>
            <person name="Pedersen O."/>
            <person name="Prifti E."/>
            <person name="Qin J."/>
            <person name="Raes J."/>
            <person name="Tap J."/>
            <person name="Tims S."/>
            <person name="Ussery D.W."/>
            <person name="Yamada T."/>
            <person name="MetaHit consortium"/>
            <person name="Renault P."/>
            <person name="Sicheritz-Ponten T."/>
            <person name="Bork P."/>
            <person name="Wang J."/>
            <person name="Brunak S."/>
            <person name="Ehrlich S.D."/>
        </authorList>
    </citation>
    <scope>NUCLEOTIDE SEQUENCE [LARGE SCALE GENOMIC DNA]</scope>
</reference>
<dbReference type="EMBL" id="CBFW010000036">
    <property type="protein sequence ID" value="CDC70555.1"/>
    <property type="molecule type" value="Genomic_DNA"/>
</dbReference>
<evidence type="ECO:0000313" key="3">
    <source>
        <dbReference type="EMBL" id="CDC70555.1"/>
    </source>
</evidence>
<dbReference type="GO" id="GO:0005975">
    <property type="term" value="P:carbohydrate metabolic process"/>
    <property type="evidence" value="ECO:0007669"/>
    <property type="project" value="InterPro"/>
</dbReference>
<accession>R6TE86</accession>
<feature type="domain" description="Non-reducing end beta-L-arabinofuranosidase-like GH127 catalytic" evidence="1">
    <location>
        <begin position="74"/>
        <end position="361"/>
    </location>
</feature>
<dbReference type="SUPFAM" id="SSF48208">
    <property type="entry name" value="Six-hairpin glycosidases"/>
    <property type="match status" value="1"/>
</dbReference>
<gene>
    <name evidence="3" type="ORF">BN580_00735</name>
</gene>
<dbReference type="PANTHER" id="PTHR43465">
    <property type="entry name" value="DUF1680 DOMAIN PROTEIN (AFU_ORTHOLOGUE AFUA_1G08910)"/>
    <property type="match status" value="1"/>
</dbReference>
<name>R6TE86_9BACT</name>
<feature type="domain" description="Non-reducing end beta-L-arabinofuranosidase-like GH127 middle" evidence="2">
    <location>
        <begin position="442"/>
        <end position="535"/>
    </location>
</feature>
<evidence type="ECO:0000313" key="4">
    <source>
        <dbReference type="Proteomes" id="UP000017938"/>
    </source>
</evidence>
<dbReference type="InterPro" id="IPR049174">
    <property type="entry name" value="Beta-AFase-like"/>
</dbReference>
<dbReference type="PANTHER" id="PTHR43465:SF2">
    <property type="entry name" value="DUF1680 DOMAIN PROTEIN (AFU_ORTHOLOGUE AFUA_1G08910)"/>
    <property type="match status" value="1"/>
</dbReference>
<comment type="caution">
    <text evidence="3">The sequence shown here is derived from an EMBL/GenBank/DDBJ whole genome shotgun (WGS) entry which is preliminary data.</text>
</comment>
<organism evidence="3 4">
    <name type="scientific">Candidatus Colimorpha enterica</name>
    <dbReference type="NCBI Taxonomy" id="3083063"/>
    <lineage>
        <taxon>Bacteria</taxon>
        <taxon>Pseudomonadati</taxon>
        <taxon>Bacteroidota</taxon>
        <taxon>Bacteroidia</taxon>
        <taxon>Bacteroidales</taxon>
        <taxon>Candidatus Colimorpha</taxon>
    </lineage>
</organism>
<dbReference type="InterPro" id="IPR008928">
    <property type="entry name" value="6-hairpin_glycosidase_sf"/>
</dbReference>
<dbReference type="Pfam" id="PF20736">
    <property type="entry name" value="Glyco_hydro127M"/>
    <property type="match status" value="1"/>
</dbReference>
<dbReference type="Proteomes" id="UP000017938">
    <property type="component" value="Unassembled WGS sequence"/>
</dbReference>
<sequence>MPSLISGRKNMIGLYSEKSPSSSRMGRDVMFADRENLWQYEGHINDVFGFVNERQICRPELWERFVLQFRTHPDSDGGWRGEFWGKMMRGACFVYRATKNKELYSVLEKTVCDMMDSADENGRISSYSVEREFRSWDMWCRKYVMLGMEYFYEICDDEALRGRILSSLCGQLDYIISKVGRKEDGKTPICETSDYWRGLNSSSVLEPVMKLYNMTGEKRYLDFGGYIAECGGTSVENLFDLALNDKMMPYQYPVTKAYEMISCFEGVLEYYRVTGDEKYRTAVVNIGKRVLETDFTVIGSGGCTGEQFDHSFVRQANTTNSRVKQETCVTVTYMKFFLQLLLVTGDPVYADAFERAYYNAYEGALNTGWAFDADDTRIYDTWVKEPVPFDSYSPLTAGKRGNNVGGLMNICGDRYYGCCACIGSAGIGLVPEMQVLTYENGLALNLFLPGEVTTRTPSGNRVRIVTETGYPVSGKVKLTLYPGAAEKFELSVRNPGWSRNTCVLLNGESTDAASGYIRISREWKSGDTVELDLDMRIRTERPTPYGHQILMTKVDWGHNYILPVYDEEDPAAKYHIALLRGPVVLAQDSRLGSEIDGAVQIAVDSEGYAEGRLTADIPFPHAVGAEILLSDGSYMKTVDYGSAGKLWTNKSRVAAWILTKDCAGE</sequence>
<evidence type="ECO:0000259" key="1">
    <source>
        <dbReference type="Pfam" id="PF07944"/>
    </source>
</evidence>
<protein>
    <submittedName>
        <fullName evidence="3">Uncharacterized protein</fullName>
    </submittedName>
</protein>
<proteinExistence type="predicted"/>